<dbReference type="Pfam" id="PF02129">
    <property type="entry name" value="Peptidase_S15"/>
    <property type="match status" value="1"/>
</dbReference>
<dbReference type="InterPro" id="IPR029058">
    <property type="entry name" value="AB_hydrolase_fold"/>
</dbReference>
<dbReference type="AlphaFoldDB" id="A0A938B2G9"/>
<keyword evidence="1 3" id="KW-0378">Hydrolase</keyword>
<dbReference type="Pfam" id="PF08530">
    <property type="entry name" value="PepX_C"/>
    <property type="match status" value="1"/>
</dbReference>
<evidence type="ECO:0000259" key="2">
    <source>
        <dbReference type="SMART" id="SM00939"/>
    </source>
</evidence>
<evidence type="ECO:0000313" key="3">
    <source>
        <dbReference type="EMBL" id="MBM3224206.1"/>
    </source>
</evidence>
<dbReference type="InterPro" id="IPR013736">
    <property type="entry name" value="Xaa-Pro_dipept_C"/>
</dbReference>
<reference evidence="3" key="1">
    <citation type="submission" date="2019-03" db="EMBL/GenBank/DDBJ databases">
        <title>Lake Tanganyika Metagenome-Assembled Genomes (MAGs).</title>
        <authorList>
            <person name="Tran P."/>
        </authorList>
    </citation>
    <scope>NUCLEOTIDE SEQUENCE</scope>
    <source>
        <strain evidence="3">K_DeepCast_65m_m2_066</strain>
    </source>
</reference>
<dbReference type="InterPro" id="IPR050585">
    <property type="entry name" value="Xaa-Pro_dipeptidyl-ppase/CocE"/>
</dbReference>
<dbReference type="Gene3D" id="1.10.3020.10">
    <property type="entry name" value="alpha-amino acid ester hydrolase ( Helical cap domain)"/>
    <property type="match status" value="1"/>
</dbReference>
<dbReference type="NCBIfam" id="TIGR00976">
    <property type="entry name" value="CocE_NonD"/>
    <property type="match status" value="1"/>
</dbReference>
<sequence>MRLIVDRDVAVEMRDGTILRADVYRPDSSDRLPVLLQRTPYDKNTPRITALLLNPMRAASAGYAVVVQDVRGRFASDGEFYTFRHEPDDGYDTIAWAAAQPWSNGAVGMFGLSYVGATQWLAAITTPPALKAMVPVVTASDYYEGWTYQGGAFELGFNASWTLANLALANLVRRRKAGDTFPPGFQEKYIGLIDEMCQAFNTLPLTEMPLLKDHNLAPYYYDWLQHPSSDAYWQQWCIAAQHSKVTVPALNVGGWYDIFLGGTIRNYLGMRQHGGSPAARQHQRLMIGPWKHGLPLSSVSGDMAFGLMGESFALDFEGVQLRWYDHWLKGLDNGVPYDAPVRLFVMGSNVWRDEQEWPLARTQFTPYYLHSRGKANSLRGDGVLSPEAPGSEPPDHFLYDPRHPVPTRGGGLCCWAGALPQGAYDQTPVEQREDVLVYTTPPLQQDVEVTGPVSVTLYAASSAVDTDFTAKLVDVHPSGFAQNLTDGILRARYRQSTARPEPIEPGTVYAYTIDLWATSNVFKAGHGIRLEISSSNFPRFDRNPNTGGIIATETTLIPAIQTIHHDGTYPSHLTLPIIPASSGART</sequence>
<dbReference type="Gene3D" id="3.40.50.1820">
    <property type="entry name" value="alpha/beta hydrolase"/>
    <property type="match status" value="1"/>
</dbReference>
<dbReference type="PANTHER" id="PTHR43056:SF10">
    <property type="entry name" value="COCE_NOND FAMILY, PUTATIVE (AFU_ORTHOLOGUE AFUA_7G00600)-RELATED"/>
    <property type="match status" value="1"/>
</dbReference>
<dbReference type="SUPFAM" id="SSF49785">
    <property type="entry name" value="Galactose-binding domain-like"/>
    <property type="match status" value="1"/>
</dbReference>
<feature type="domain" description="Xaa-Pro dipeptidyl-peptidase C-terminal" evidence="2">
    <location>
        <begin position="321"/>
        <end position="574"/>
    </location>
</feature>
<name>A0A938B2G9_UNCTE</name>
<dbReference type="InterPro" id="IPR005674">
    <property type="entry name" value="CocE/Ser_esterase"/>
</dbReference>
<dbReference type="PANTHER" id="PTHR43056">
    <property type="entry name" value="PEPTIDASE S9 PROLYL OLIGOPEPTIDASE"/>
    <property type="match status" value="1"/>
</dbReference>
<comment type="caution">
    <text evidence="3">The sequence shown here is derived from an EMBL/GenBank/DDBJ whole genome shotgun (WGS) entry which is preliminary data.</text>
</comment>
<dbReference type="SMART" id="SM00939">
    <property type="entry name" value="PepX_C"/>
    <property type="match status" value="1"/>
</dbReference>
<proteinExistence type="predicted"/>
<dbReference type="InterPro" id="IPR000383">
    <property type="entry name" value="Xaa-Pro-like_dom"/>
</dbReference>
<evidence type="ECO:0000256" key="1">
    <source>
        <dbReference type="ARBA" id="ARBA00022801"/>
    </source>
</evidence>
<accession>A0A938B2G9</accession>
<dbReference type="EMBL" id="VGLS01000277">
    <property type="protein sequence ID" value="MBM3224206.1"/>
    <property type="molecule type" value="Genomic_DNA"/>
</dbReference>
<dbReference type="Gene3D" id="2.60.120.260">
    <property type="entry name" value="Galactose-binding domain-like"/>
    <property type="match status" value="1"/>
</dbReference>
<dbReference type="SUPFAM" id="SSF53474">
    <property type="entry name" value="alpha/beta-Hydrolases"/>
    <property type="match status" value="1"/>
</dbReference>
<gene>
    <name evidence="3" type="ORF">FJZ47_10430</name>
</gene>
<organism evidence="3 4">
    <name type="scientific">Tectimicrobiota bacterium</name>
    <dbReference type="NCBI Taxonomy" id="2528274"/>
    <lineage>
        <taxon>Bacteria</taxon>
        <taxon>Pseudomonadati</taxon>
        <taxon>Nitrospinota/Tectimicrobiota group</taxon>
        <taxon>Candidatus Tectimicrobiota</taxon>
    </lineage>
</organism>
<dbReference type="GO" id="GO:0008239">
    <property type="term" value="F:dipeptidyl-peptidase activity"/>
    <property type="evidence" value="ECO:0007669"/>
    <property type="project" value="InterPro"/>
</dbReference>
<dbReference type="InterPro" id="IPR008979">
    <property type="entry name" value="Galactose-bd-like_sf"/>
</dbReference>
<evidence type="ECO:0000313" key="4">
    <source>
        <dbReference type="Proteomes" id="UP000712673"/>
    </source>
</evidence>
<protein>
    <submittedName>
        <fullName evidence="3">CocE/NonD family hydrolase</fullName>
    </submittedName>
</protein>
<dbReference type="Proteomes" id="UP000712673">
    <property type="component" value="Unassembled WGS sequence"/>
</dbReference>